<accession>A0ABW9Z844</accession>
<proteinExistence type="predicted"/>
<gene>
    <name evidence="1" type="ORF">GV828_02210</name>
</gene>
<dbReference type="RefSeq" id="WP_166535835.1">
    <property type="nucleotide sequence ID" value="NZ_JAABLM010000002.1"/>
</dbReference>
<evidence type="ECO:0000313" key="2">
    <source>
        <dbReference type="Proteomes" id="UP000798602"/>
    </source>
</evidence>
<organism evidence="1 2">
    <name type="scientific">Flavobacterium ichthyis</name>
    <dbReference type="NCBI Taxonomy" id="2698827"/>
    <lineage>
        <taxon>Bacteria</taxon>
        <taxon>Pseudomonadati</taxon>
        <taxon>Bacteroidota</taxon>
        <taxon>Flavobacteriia</taxon>
        <taxon>Flavobacteriales</taxon>
        <taxon>Flavobacteriaceae</taxon>
        <taxon>Flavobacterium</taxon>
    </lineage>
</organism>
<protein>
    <submittedName>
        <fullName evidence="1">Uncharacterized protein</fullName>
    </submittedName>
</protein>
<name>A0ABW9Z844_9FLAO</name>
<keyword evidence="2" id="KW-1185">Reference proteome</keyword>
<reference evidence="2" key="1">
    <citation type="submission" date="2020-01" db="EMBL/GenBank/DDBJ databases">
        <title>Sphingomonas sp. strain CSW-10.</title>
        <authorList>
            <person name="Chen W.-M."/>
        </authorList>
    </citation>
    <scope>NUCLEOTIDE SEQUENCE [LARGE SCALE GENOMIC DNA]</scope>
    <source>
        <strain evidence="2">NST-5</strain>
    </source>
</reference>
<dbReference type="Proteomes" id="UP000798602">
    <property type="component" value="Unassembled WGS sequence"/>
</dbReference>
<evidence type="ECO:0000313" key="1">
    <source>
        <dbReference type="EMBL" id="NBL64009.1"/>
    </source>
</evidence>
<dbReference type="EMBL" id="JAABLM010000002">
    <property type="protein sequence ID" value="NBL64009.1"/>
    <property type="molecule type" value="Genomic_DNA"/>
</dbReference>
<comment type="caution">
    <text evidence="1">The sequence shown here is derived from an EMBL/GenBank/DDBJ whole genome shotgun (WGS) entry which is preliminary data.</text>
</comment>
<sequence length="50" mass="5639">MKMKSLLLLGIVGLAFATIVKTVIEKMDNFDDEEQELEGFDDESGFPLFI</sequence>